<feature type="compositionally biased region" description="Acidic residues" evidence="1">
    <location>
        <begin position="23"/>
        <end position="34"/>
    </location>
</feature>
<comment type="caution">
    <text evidence="2">The sequence shown here is derived from an EMBL/GenBank/DDBJ whole genome shotgun (WGS) entry which is preliminary data.</text>
</comment>
<name>A0AAU9PQ33_9ASTR</name>
<evidence type="ECO:0000313" key="2">
    <source>
        <dbReference type="EMBL" id="CAH1452326.1"/>
    </source>
</evidence>
<dbReference type="EMBL" id="CAKMRJ010005745">
    <property type="protein sequence ID" value="CAH1452326.1"/>
    <property type="molecule type" value="Genomic_DNA"/>
</dbReference>
<sequence length="279" mass="32577">MGDTQRIVKRRRVYEAHNSGIDPDNDAEEEEDDDDTHHDSNVVDKPHRYGDNRPYLKKFALVFFKHKYYRWDSLNEGMIENGVKSVVQDCYLDIMSEYRHEYANRARAAGHNIADTNNDIAIMRHFEPITFNEDVWKDLCKYWDTDAWRKNSAAGRTNRMSNDNTGTISSHTGGSRGYDQYRLELERHTSVMVEKYREDLTRHLEGDVDLWVQAQEGRGKCRCIYGVGCPDLHFVVTGTSSNENKPTSSDYQQSHQQVWELEQAHAANKMVKWPKDKHK</sequence>
<reference evidence="2 3" key="1">
    <citation type="submission" date="2022-01" db="EMBL/GenBank/DDBJ databases">
        <authorList>
            <person name="Xiong W."/>
            <person name="Schranz E."/>
        </authorList>
    </citation>
    <scope>NUCLEOTIDE SEQUENCE [LARGE SCALE GENOMIC DNA]</scope>
</reference>
<dbReference type="PANTHER" id="PTHR33411:SF33">
    <property type="entry name" value="TRANSPOSASE, PTTA_EN_SPM, PLANT-RELATED"/>
    <property type="match status" value="1"/>
</dbReference>
<feature type="compositionally biased region" description="Basic and acidic residues" evidence="1">
    <location>
        <begin position="35"/>
        <end position="47"/>
    </location>
</feature>
<dbReference type="Pfam" id="PF03004">
    <property type="entry name" value="Transposase_24"/>
    <property type="match status" value="1"/>
</dbReference>
<accession>A0AAU9PQ33</accession>
<dbReference type="PANTHER" id="PTHR33411">
    <property type="entry name" value="OS08G0392500 PROTEIN"/>
    <property type="match status" value="1"/>
</dbReference>
<dbReference type="InterPro" id="IPR004252">
    <property type="entry name" value="Probable_transposase_24"/>
</dbReference>
<dbReference type="AlphaFoldDB" id="A0AAU9PQ33"/>
<feature type="region of interest" description="Disordered" evidence="1">
    <location>
        <begin position="1"/>
        <end position="47"/>
    </location>
</feature>
<protein>
    <submittedName>
        <fullName evidence="2">Uncharacterized protein</fullName>
    </submittedName>
</protein>
<gene>
    <name evidence="2" type="ORF">LVIROSA_LOCUS37629</name>
</gene>
<keyword evidence="3" id="KW-1185">Reference proteome</keyword>
<organism evidence="2 3">
    <name type="scientific">Lactuca virosa</name>
    <dbReference type="NCBI Taxonomy" id="75947"/>
    <lineage>
        <taxon>Eukaryota</taxon>
        <taxon>Viridiplantae</taxon>
        <taxon>Streptophyta</taxon>
        <taxon>Embryophyta</taxon>
        <taxon>Tracheophyta</taxon>
        <taxon>Spermatophyta</taxon>
        <taxon>Magnoliopsida</taxon>
        <taxon>eudicotyledons</taxon>
        <taxon>Gunneridae</taxon>
        <taxon>Pentapetalae</taxon>
        <taxon>asterids</taxon>
        <taxon>campanulids</taxon>
        <taxon>Asterales</taxon>
        <taxon>Asteraceae</taxon>
        <taxon>Cichorioideae</taxon>
        <taxon>Cichorieae</taxon>
        <taxon>Lactucinae</taxon>
        <taxon>Lactuca</taxon>
    </lineage>
</organism>
<proteinExistence type="predicted"/>
<evidence type="ECO:0000256" key="1">
    <source>
        <dbReference type="SAM" id="MobiDB-lite"/>
    </source>
</evidence>
<evidence type="ECO:0000313" key="3">
    <source>
        <dbReference type="Proteomes" id="UP001157418"/>
    </source>
</evidence>
<dbReference type="Proteomes" id="UP001157418">
    <property type="component" value="Unassembled WGS sequence"/>
</dbReference>